<evidence type="ECO:0000313" key="3">
    <source>
        <dbReference type="Proteomes" id="UP000308197"/>
    </source>
</evidence>
<keyword evidence="3" id="KW-1185">Reference proteome</keyword>
<proteinExistence type="predicted"/>
<sequence length="292" mass="30763">MPTVPSSCVPVASHVSDPLSAPDYLASDDHSSGPTPDPDTDDCVLIPADVGNAVSQHSIESTPPQPIVRPRIELDTLVLHSPSSIVGTPFDPSPRFEYPFPAPGCPPQLGNDYDPMCQGSMFSSSSHAAYPSVPPLAAPVNVPSVIYGGAIPSKVKVDVRGFSPTHIKLNPRDPPVPPRLAKRRLHRNGAVDPAAASSPDALLARPRGESLSDLSDKLAQLAVERPGLDDSAESGRAIQVPWSSAQNAKWKRNTLTLGEPLRRSRTPDFEACGFGGHRAGSPAPRSAAPISL</sequence>
<name>A0A5C3Q152_9APHY</name>
<protein>
    <submittedName>
        <fullName evidence="2">Uncharacterized protein</fullName>
    </submittedName>
</protein>
<dbReference type="InParanoid" id="A0A5C3Q152"/>
<dbReference type="Proteomes" id="UP000308197">
    <property type="component" value="Unassembled WGS sequence"/>
</dbReference>
<gene>
    <name evidence="2" type="ORF">K466DRAFT_572133</name>
</gene>
<feature type="region of interest" description="Disordered" evidence="1">
    <location>
        <begin position="259"/>
        <end position="292"/>
    </location>
</feature>
<dbReference type="EMBL" id="ML210973">
    <property type="protein sequence ID" value="TFK94080.1"/>
    <property type="molecule type" value="Genomic_DNA"/>
</dbReference>
<feature type="region of interest" description="Disordered" evidence="1">
    <location>
        <begin position="1"/>
        <end position="45"/>
    </location>
</feature>
<reference evidence="2 3" key="1">
    <citation type="journal article" date="2019" name="Nat. Ecol. Evol.">
        <title>Megaphylogeny resolves global patterns of mushroom evolution.</title>
        <authorList>
            <person name="Varga T."/>
            <person name="Krizsan K."/>
            <person name="Foldi C."/>
            <person name="Dima B."/>
            <person name="Sanchez-Garcia M."/>
            <person name="Sanchez-Ramirez S."/>
            <person name="Szollosi G.J."/>
            <person name="Szarkandi J.G."/>
            <person name="Papp V."/>
            <person name="Albert L."/>
            <person name="Andreopoulos W."/>
            <person name="Angelini C."/>
            <person name="Antonin V."/>
            <person name="Barry K.W."/>
            <person name="Bougher N.L."/>
            <person name="Buchanan P."/>
            <person name="Buyck B."/>
            <person name="Bense V."/>
            <person name="Catcheside P."/>
            <person name="Chovatia M."/>
            <person name="Cooper J."/>
            <person name="Damon W."/>
            <person name="Desjardin D."/>
            <person name="Finy P."/>
            <person name="Geml J."/>
            <person name="Haridas S."/>
            <person name="Hughes K."/>
            <person name="Justo A."/>
            <person name="Karasinski D."/>
            <person name="Kautmanova I."/>
            <person name="Kiss B."/>
            <person name="Kocsube S."/>
            <person name="Kotiranta H."/>
            <person name="LaButti K.M."/>
            <person name="Lechner B.E."/>
            <person name="Liimatainen K."/>
            <person name="Lipzen A."/>
            <person name="Lukacs Z."/>
            <person name="Mihaltcheva S."/>
            <person name="Morgado L.N."/>
            <person name="Niskanen T."/>
            <person name="Noordeloos M.E."/>
            <person name="Ohm R.A."/>
            <person name="Ortiz-Santana B."/>
            <person name="Ovrebo C."/>
            <person name="Racz N."/>
            <person name="Riley R."/>
            <person name="Savchenko A."/>
            <person name="Shiryaev A."/>
            <person name="Soop K."/>
            <person name="Spirin V."/>
            <person name="Szebenyi C."/>
            <person name="Tomsovsky M."/>
            <person name="Tulloss R.E."/>
            <person name="Uehling J."/>
            <person name="Grigoriev I.V."/>
            <person name="Vagvolgyi C."/>
            <person name="Papp T."/>
            <person name="Martin F.M."/>
            <person name="Miettinen O."/>
            <person name="Hibbett D.S."/>
            <person name="Nagy L.G."/>
        </authorList>
    </citation>
    <scope>NUCLEOTIDE SEQUENCE [LARGE SCALE GENOMIC DNA]</scope>
    <source>
        <strain evidence="2 3">HHB13444</strain>
    </source>
</reference>
<evidence type="ECO:0000313" key="2">
    <source>
        <dbReference type="EMBL" id="TFK94080.1"/>
    </source>
</evidence>
<dbReference type="AlphaFoldDB" id="A0A5C3Q152"/>
<organism evidence="2 3">
    <name type="scientific">Polyporus arcularius HHB13444</name>
    <dbReference type="NCBI Taxonomy" id="1314778"/>
    <lineage>
        <taxon>Eukaryota</taxon>
        <taxon>Fungi</taxon>
        <taxon>Dikarya</taxon>
        <taxon>Basidiomycota</taxon>
        <taxon>Agaricomycotina</taxon>
        <taxon>Agaricomycetes</taxon>
        <taxon>Polyporales</taxon>
        <taxon>Polyporaceae</taxon>
        <taxon>Polyporus</taxon>
    </lineage>
</organism>
<accession>A0A5C3Q152</accession>
<evidence type="ECO:0000256" key="1">
    <source>
        <dbReference type="SAM" id="MobiDB-lite"/>
    </source>
</evidence>
<feature type="compositionally biased region" description="Low complexity" evidence="1">
    <location>
        <begin position="281"/>
        <end position="292"/>
    </location>
</feature>